<dbReference type="SUPFAM" id="SSF52777">
    <property type="entry name" value="CoA-dependent acyltransferases"/>
    <property type="match status" value="2"/>
</dbReference>
<keyword evidence="3 6" id="KW-0012">Acyltransferase</keyword>
<evidence type="ECO:0000313" key="7">
    <source>
        <dbReference type="EMBL" id="VFK33217.1"/>
    </source>
</evidence>
<evidence type="ECO:0000256" key="4">
    <source>
        <dbReference type="PIRSR" id="PIRSR600542-1"/>
    </source>
</evidence>
<dbReference type="EMBL" id="CAADFP010000197">
    <property type="protein sequence ID" value="VFK33217.1"/>
    <property type="molecule type" value="Genomic_DNA"/>
</dbReference>
<feature type="domain" description="Choline/carnitine acyltransferase" evidence="5">
    <location>
        <begin position="47"/>
        <end position="540"/>
    </location>
</feature>
<accession>A0A450VPT2</accession>
<dbReference type="Gene3D" id="3.30.559.70">
    <property type="entry name" value="Choline/Carnitine o-acyltransferase, domain 2"/>
    <property type="match status" value="1"/>
</dbReference>
<protein>
    <submittedName>
        <fullName evidence="6">Choline/Carnitine o-acyltransferase</fullName>
    </submittedName>
</protein>
<dbReference type="GO" id="GO:0016746">
    <property type="term" value="F:acyltransferase activity"/>
    <property type="evidence" value="ECO:0007669"/>
    <property type="project" value="UniProtKB-KW"/>
</dbReference>
<feature type="active site" description="Proton acceptor" evidence="4">
    <location>
        <position position="288"/>
    </location>
</feature>
<evidence type="ECO:0000256" key="3">
    <source>
        <dbReference type="ARBA" id="ARBA00023315"/>
    </source>
</evidence>
<gene>
    <name evidence="6" type="ORF">BECKLPF1236A_GA0070988_1000438</name>
    <name evidence="7" type="ORF">BECKLPF1236C_GA0070990_101972</name>
</gene>
<dbReference type="Pfam" id="PF00755">
    <property type="entry name" value="Carn_acyltransf"/>
    <property type="match status" value="1"/>
</dbReference>
<sequence>MQPHTNKIQKILLLGQLEDFLNAYIPDQQTRIAEIKAITEQALAHTETPPSENLATDFLLDFYLSERSPLPFHCHYGLLLANREKQQPLSSQQRLIRVVKAIWSIYLFYLDTIHDNLIKEIDRGVELEDKQYAEMFNTARSPHLEKDSIQNKKKTDENYIIVLKGGMCFKVTLNPFPDEAHNLAQIYDNLSKIHAQNTKGGSPLLFSTMDRTSWARVKSGLSENPKNKEAFDWLDNALFLVCLDDDLPATSHEALHIIRSSNYPNRYFDMPLQVISLKDGSIGFSFDHAIIDGHNGLFFAEQIARRMKTLFPDVENGTLEKNHLYPIDFHMDGWEGKIAHYTRELTEKVRNERAYTAFGIPKFETANLDLPVKSQDILFQLVLQLALYRTFQKFLVQNSSIRMRHFRKGRYEIIITSMGATRRWIEDVMAKKEISVQKESLIHAMLSHKEILVESKKGNTLLTGLQCISEYCKDEKLRVKFEKLFQDYPLSKLYDCDICTSFVGESEEVAGFSFNDFGENRLGYAYIIHNHAFQVYAMGQGRYAKDLKRIQSGIQSAYAEFTRFIQSEF</sequence>
<evidence type="ECO:0000256" key="2">
    <source>
        <dbReference type="ARBA" id="ARBA00022679"/>
    </source>
</evidence>
<dbReference type="InterPro" id="IPR023213">
    <property type="entry name" value="CAT-like_dom_sf"/>
</dbReference>
<keyword evidence="2 6" id="KW-0808">Transferase</keyword>
<organism evidence="6">
    <name type="scientific">Candidatus Kentrum sp. LPFa</name>
    <dbReference type="NCBI Taxonomy" id="2126335"/>
    <lineage>
        <taxon>Bacteria</taxon>
        <taxon>Pseudomonadati</taxon>
        <taxon>Pseudomonadota</taxon>
        <taxon>Gammaproteobacteria</taxon>
        <taxon>Candidatus Kentrum</taxon>
    </lineage>
</organism>
<evidence type="ECO:0000313" key="6">
    <source>
        <dbReference type="EMBL" id="VFK06786.1"/>
    </source>
</evidence>
<reference evidence="6" key="1">
    <citation type="submission" date="2019-02" db="EMBL/GenBank/DDBJ databases">
        <authorList>
            <person name="Gruber-Vodicka R. H."/>
            <person name="Seah K. B. B."/>
        </authorList>
    </citation>
    <scope>NUCLEOTIDE SEQUENCE</scope>
    <source>
        <strain evidence="6">BECK_S312</strain>
        <strain evidence="7">BECK_S426</strain>
    </source>
</reference>
<comment type="similarity">
    <text evidence="1">Belongs to the carnitine/choline acetyltransferase family.</text>
</comment>
<dbReference type="InterPro" id="IPR039551">
    <property type="entry name" value="Cho/carn_acyl_trans"/>
</dbReference>
<dbReference type="Gene3D" id="3.30.559.10">
    <property type="entry name" value="Chloramphenicol acetyltransferase-like domain"/>
    <property type="match status" value="1"/>
</dbReference>
<dbReference type="InterPro" id="IPR000542">
    <property type="entry name" value="Carn_acyl_trans"/>
</dbReference>
<proteinExistence type="inferred from homology"/>
<dbReference type="AlphaFoldDB" id="A0A450VPT2"/>
<dbReference type="EMBL" id="CAADFM010000004">
    <property type="protein sequence ID" value="VFK06786.1"/>
    <property type="molecule type" value="Genomic_DNA"/>
</dbReference>
<dbReference type="PANTHER" id="PTHR22589">
    <property type="entry name" value="CARNITINE O-ACYLTRANSFERASE"/>
    <property type="match status" value="1"/>
</dbReference>
<evidence type="ECO:0000259" key="5">
    <source>
        <dbReference type="Pfam" id="PF00755"/>
    </source>
</evidence>
<evidence type="ECO:0000256" key="1">
    <source>
        <dbReference type="ARBA" id="ARBA00005232"/>
    </source>
</evidence>
<dbReference type="InterPro" id="IPR042231">
    <property type="entry name" value="Cho/carn_acyl_trans_2"/>
</dbReference>
<name>A0A450VPT2_9GAMM</name>